<evidence type="ECO:0000256" key="1">
    <source>
        <dbReference type="ARBA" id="ARBA00004370"/>
    </source>
</evidence>
<gene>
    <name evidence="6" type="ORF">AMAG_16916</name>
</gene>
<evidence type="ECO:0000256" key="2">
    <source>
        <dbReference type="ARBA" id="ARBA00022692"/>
    </source>
</evidence>
<dbReference type="InterPro" id="IPR001129">
    <property type="entry name" value="Membr-assoc_MAPEG"/>
</dbReference>
<evidence type="ECO:0000256" key="5">
    <source>
        <dbReference type="SAM" id="Phobius"/>
    </source>
</evidence>
<organism evidence="6 7">
    <name type="scientific">Allomyces macrogynus (strain ATCC 38327)</name>
    <name type="common">Allomyces javanicus var. macrogynus</name>
    <dbReference type="NCBI Taxonomy" id="578462"/>
    <lineage>
        <taxon>Eukaryota</taxon>
        <taxon>Fungi</taxon>
        <taxon>Fungi incertae sedis</taxon>
        <taxon>Blastocladiomycota</taxon>
        <taxon>Blastocladiomycetes</taxon>
        <taxon>Blastocladiales</taxon>
        <taxon>Blastocladiaceae</taxon>
        <taxon>Allomyces</taxon>
    </lineage>
</organism>
<accession>A0A0L0TD21</accession>
<keyword evidence="7" id="KW-1185">Reference proteome</keyword>
<sequence length="169" mass="18393">MTTSLFSLLRVTPFYASILGLYNVKLIIAIIRQRMRHSVSLGDGTAQFLIEYFDAKEANGGVPPVPVERAPFASKYWNVTVAVRQHGNFIENVPFVLVLGALAEIANVMPAKVLHALLGAFTAGRLFHAEFGLNGQFGLGIGRRIGMITTMAAYTGIAGTMLVRWIKAL</sequence>
<evidence type="ECO:0000313" key="7">
    <source>
        <dbReference type="Proteomes" id="UP000054350"/>
    </source>
</evidence>
<reference evidence="6 7" key="1">
    <citation type="submission" date="2009-11" db="EMBL/GenBank/DDBJ databases">
        <title>Annotation of Allomyces macrogynus ATCC 38327.</title>
        <authorList>
            <consortium name="The Broad Institute Genome Sequencing Platform"/>
            <person name="Russ C."/>
            <person name="Cuomo C."/>
            <person name="Burger G."/>
            <person name="Gray M.W."/>
            <person name="Holland P.W.H."/>
            <person name="King N."/>
            <person name="Lang F.B.F."/>
            <person name="Roger A.J."/>
            <person name="Ruiz-Trillo I."/>
            <person name="Young S.K."/>
            <person name="Zeng Q."/>
            <person name="Gargeya S."/>
            <person name="Fitzgerald M."/>
            <person name="Haas B."/>
            <person name="Abouelleil A."/>
            <person name="Alvarado L."/>
            <person name="Arachchi H.M."/>
            <person name="Berlin A."/>
            <person name="Chapman S.B."/>
            <person name="Gearin G."/>
            <person name="Goldberg J."/>
            <person name="Griggs A."/>
            <person name="Gujja S."/>
            <person name="Hansen M."/>
            <person name="Heiman D."/>
            <person name="Howarth C."/>
            <person name="Larimer J."/>
            <person name="Lui A."/>
            <person name="MacDonald P.J.P."/>
            <person name="McCowen C."/>
            <person name="Montmayeur A."/>
            <person name="Murphy C."/>
            <person name="Neiman D."/>
            <person name="Pearson M."/>
            <person name="Priest M."/>
            <person name="Roberts A."/>
            <person name="Saif S."/>
            <person name="Shea T."/>
            <person name="Sisk P."/>
            <person name="Stolte C."/>
            <person name="Sykes S."/>
            <person name="Wortman J."/>
            <person name="Nusbaum C."/>
            <person name="Birren B."/>
        </authorList>
    </citation>
    <scope>NUCLEOTIDE SEQUENCE [LARGE SCALE GENOMIC DNA]</scope>
    <source>
        <strain evidence="6 7">ATCC 38327</strain>
    </source>
</reference>
<name>A0A0L0TD21_ALLM3</name>
<dbReference type="EMBL" id="GG745384">
    <property type="protein sequence ID" value="KNE72808.1"/>
    <property type="molecule type" value="Genomic_DNA"/>
</dbReference>
<keyword evidence="3 5" id="KW-1133">Transmembrane helix</keyword>
<dbReference type="SUPFAM" id="SSF161084">
    <property type="entry name" value="MAPEG domain-like"/>
    <property type="match status" value="1"/>
</dbReference>
<protein>
    <submittedName>
        <fullName evidence="6">Uncharacterized protein</fullName>
    </submittedName>
</protein>
<dbReference type="OrthoDB" id="19091at2759"/>
<feature type="transmembrane region" description="Helical" evidence="5">
    <location>
        <begin position="12"/>
        <end position="31"/>
    </location>
</feature>
<feature type="transmembrane region" description="Helical" evidence="5">
    <location>
        <begin position="145"/>
        <end position="166"/>
    </location>
</feature>
<dbReference type="STRING" id="578462.A0A0L0TD21"/>
<evidence type="ECO:0000256" key="4">
    <source>
        <dbReference type="ARBA" id="ARBA00023136"/>
    </source>
</evidence>
<dbReference type="PANTHER" id="PTHR35814:SF1">
    <property type="entry name" value="GLUTATHIONE S-TRANSFERASE-RELATED"/>
    <property type="match status" value="1"/>
</dbReference>
<evidence type="ECO:0000313" key="6">
    <source>
        <dbReference type="EMBL" id="KNE72808.1"/>
    </source>
</evidence>
<dbReference type="eggNOG" id="ENOG502SB6X">
    <property type="taxonomic scope" value="Eukaryota"/>
</dbReference>
<dbReference type="PANTHER" id="PTHR35814">
    <property type="match status" value="1"/>
</dbReference>
<dbReference type="Gene3D" id="1.20.120.550">
    <property type="entry name" value="Membrane associated eicosanoid/glutathione metabolism-like domain"/>
    <property type="match status" value="1"/>
</dbReference>
<dbReference type="GO" id="GO:0016020">
    <property type="term" value="C:membrane"/>
    <property type="evidence" value="ECO:0007669"/>
    <property type="project" value="UniProtKB-SubCell"/>
</dbReference>
<comment type="subcellular location">
    <subcellularLocation>
        <location evidence="1">Membrane</location>
    </subcellularLocation>
</comment>
<proteinExistence type="predicted"/>
<dbReference type="Pfam" id="PF01124">
    <property type="entry name" value="MAPEG"/>
    <property type="match status" value="1"/>
</dbReference>
<reference evidence="7" key="2">
    <citation type="submission" date="2009-11" db="EMBL/GenBank/DDBJ databases">
        <title>The Genome Sequence of Allomyces macrogynus strain ATCC 38327.</title>
        <authorList>
            <consortium name="The Broad Institute Genome Sequencing Platform"/>
            <person name="Russ C."/>
            <person name="Cuomo C."/>
            <person name="Shea T."/>
            <person name="Young S.K."/>
            <person name="Zeng Q."/>
            <person name="Koehrsen M."/>
            <person name="Haas B."/>
            <person name="Borodovsky M."/>
            <person name="Guigo R."/>
            <person name="Alvarado L."/>
            <person name="Berlin A."/>
            <person name="Borenstein D."/>
            <person name="Chen Z."/>
            <person name="Engels R."/>
            <person name="Freedman E."/>
            <person name="Gellesch M."/>
            <person name="Goldberg J."/>
            <person name="Griggs A."/>
            <person name="Gujja S."/>
            <person name="Heiman D."/>
            <person name="Hepburn T."/>
            <person name="Howarth C."/>
            <person name="Jen D."/>
            <person name="Larson L."/>
            <person name="Lewis B."/>
            <person name="Mehta T."/>
            <person name="Park D."/>
            <person name="Pearson M."/>
            <person name="Roberts A."/>
            <person name="Saif S."/>
            <person name="Shenoy N."/>
            <person name="Sisk P."/>
            <person name="Stolte C."/>
            <person name="Sykes S."/>
            <person name="Walk T."/>
            <person name="White J."/>
            <person name="Yandava C."/>
            <person name="Burger G."/>
            <person name="Gray M.W."/>
            <person name="Holland P.W.H."/>
            <person name="King N."/>
            <person name="Lang F.B.F."/>
            <person name="Roger A.J."/>
            <person name="Ruiz-Trillo I."/>
            <person name="Lander E."/>
            <person name="Nusbaum C."/>
        </authorList>
    </citation>
    <scope>NUCLEOTIDE SEQUENCE [LARGE SCALE GENOMIC DNA]</scope>
    <source>
        <strain evidence="7">ATCC 38327</strain>
    </source>
</reference>
<dbReference type="AlphaFoldDB" id="A0A0L0TD21"/>
<evidence type="ECO:0000256" key="3">
    <source>
        <dbReference type="ARBA" id="ARBA00022989"/>
    </source>
</evidence>
<keyword evidence="4 5" id="KW-0472">Membrane</keyword>
<dbReference type="InterPro" id="IPR023352">
    <property type="entry name" value="MAPEG-like_dom_sf"/>
</dbReference>
<dbReference type="Proteomes" id="UP000054350">
    <property type="component" value="Unassembled WGS sequence"/>
</dbReference>
<dbReference type="VEuPathDB" id="FungiDB:AMAG_16916"/>
<keyword evidence="2 5" id="KW-0812">Transmembrane</keyword>